<dbReference type="SUPFAM" id="SSF53955">
    <property type="entry name" value="Lysozyme-like"/>
    <property type="match status" value="1"/>
</dbReference>
<dbReference type="RefSeq" id="XP_054859658.1">
    <property type="nucleotide sequence ID" value="XM_055003683.1"/>
</dbReference>
<dbReference type="InterPro" id="IPR023346">
    <property type="entry name" value="Lysozyme-like_dom_sf"/>
</dbReference>
<sequence>MKVLSLALLFLFVAVNEARVFGKCELARIFKQHGLDGYAGYSLGNWVCLAYYESSYNSRTVGPRNSDGSRDYGIFQINSRWWCSNGEGKTSNGCHTSCSSFTNDDITDDINCAKTIVRDPNKMGAWVAWKNRCRGTDLSKWTSGCGL</sequence>
<dbReference type="AlphaFoldDB" id="A0AA97KM29"/>
<dbReference type="FunFam" id="1.10.530.10:FF:000001">
    <property type="entry name" value="Lysozyme C"/>
    <property type="match status" value="1"/>
</dbReference>
<evidence type="ECO:0000256" key="2">
    <source>
        <dbReference type="ARBA" id="ARBA00023157"/>
    </source>
</evidence>
<name>A0AA97KM29_EUBMA</name>
<evidence type="ECO:0000256" key="1">
    <source>
        <dbReference type="ARBA" id="ARBA00010859"/>
    </source>
</evidence>
<keyword evidence="6" id="KW-1185">Reference proteome</keyword>
<dbReference type="PANTHER" id="PTHR11407">
    <property type="entry name" value="LYSOZYME C"/>
    <property type="match status" value="1"/>
</dbReference>
<dbReference type="InterPro" id="IPR001916">
    <property type="entry name" value="Glyco_hydro_22"/>
</dbReference>
<accession>A0AA97KM29</accession>
<dbReference type="GeneID" id="129346335"/>
<dbReference type="KEGG" id="emc:129346335"/>
<proteinExistence type="inferred from homology"/>
<evidence type="ECO:0000256" key="3">
    <source>
        <dbReference type="RuleBase" id="RU004440"/>
    </source>
</evidence>
<dbReference type="Proteomes" id="UP001190640">
    <property type="component" value="Chromosome 19"/>
</dbReference>
<dbReference type="InterPro" id="IPR019799">
    <property type="entry name" value="Glyco_hydro_22_CS"/>
</dbReference>
<protein>
    <submittedName>
        <fullName evidence="7">Lysozyme C, milk isozyme-like</fullName>
    </submittedName>
</protein>
<keyword evidence="2" id="KW-1015">Disulfide bond</keyword>
<dbReference type="PRINTS" id="PR00135">
    <property type="entry name" value="LYZLACT"/>
</dbReference>
<feature type="domain" description="Glycosyl hydrolases family 22 (GH22)" evidence="5">
    <location>
        <begin position="94"/>
        <end position="112"/>
    </location>
</feature>
<dbReference type="Gene3D" id="1.10.530.10">
    <property type="match status" value="1"/>
</dbReference>
<feature type="signal peptide" evidence="4">
    <location>
        <begin position="1"/>
        <end position="18"/>
    </location>
</feature>
<evidence type="ECO:0000313" key="7">
    <source>
        <dbReference type="RefSeq" id="XP_054859658.1"/>
    </source>
</evidence>
<dbReference type="InterPro" id="IPR000974">
    <property type="entry name" value="Glyco_hydro_22_lys"/>
</dbReference>
<reference evidence="7" key="1">
    <citation type="submission" date="2025-08" db="UniProtKB">
        <authorList>
            <consortium name="RefSeq"/>
        </authorList>
    </citation>
    <scope>IDENTIFICATION</scope>
    <source>
        <tissue evidence="7">Blood</tissue>
    </source>
</reference>
<dbReference type="PRINTS" id="PR00137">
    <property type="entry name" value="LYSOZYME"/>
</dbReference>
<evidence type="ECO:0000259" key="5">
    <source>
        <dbReference type="PROSITE" id="PS00128"/>
    </source>
</evidence>
<feature type="chain" id="PRO_5041714457" evidence="4">
    <location>
        <begin position="19"/>
        <end position="147"/>
    </location>
</feature>
<evidence type="ECO:0000313" key="6">
    <source>
        <dbReference type="Proteomes" id="UP001190640"/>
    </source>
</evidence>
<dbReference type="Pfam" id="PF00062">
    <property type="entry name" value="Lys"/>
    <property type="match status" value="1"/>
</dbReference>
<dbReference type="CDD" id="cd16897">
    <property type="entry name" value="LYZ_C"/>
    <property type="match status" value="1"/>
</dbReference>
<dbReference type="PANTHER" id="PTHR11407:SF69">
    <property type="entry name" value="LYSOZYME C, MILK ISOZYME"/>
    <property type="match status" value="1"/>
</dbReference>
<dbReference type="SMART" id="SM00263">
    <property type="entry name" value="LYZ1"/>
    <property type="match status" value="1"/>
</dbReference>
<dbReference type="PROSITE" id="PS00248">
    <property type="entry name" value="NGF_1"/>
    <property type="match status" value="1"/>
</dbReference>
<dbReference type="InterPro" id="IPR019846">
    <property type="entry name" value="Nerve_growth_factor_CS"/>
</dbReference>
<dbReference type="PROSITE" id="PS00128">
    <property type="entry name" value="GLYCOSYL_HYDROL_F22_1"/>
    <property type="match status" value="1"/>
</dbReference>
<organism evidence="6 7">
    <name type="scientific">Eublepharis macularius</name>
    <name type="common">Leopard gecko</name>
    <name type="synonym">Cyrtodactylus macularius</name>
    <dbReference type="NCBI Taxonomy" id="481883"/>
    <lineage>
        <taxon>Eukaryota</taxon>
        <taxon>Metazoa</taxon>
        <taxon>Chordata</taxon>
        <taxon>Craniata</taxon>
        <taxon>Vertebrata</taxon>
        <taxon>Euteleostomi</taxon>
        <taxon>Lepidosauria</taxon>
        <taxon>Squamata</taxon>
        <taxon>Bifurcata</taxon>
        <taxon>Gekkota</taxon>
        <taxon>Eublepharidae</taxon>
        <taxon>Eublepharinae</taxon>
        <taxon>Eublepharis</taxon>
    </lineage>
</organism>
<comment type="similarity">
    <text evidence="1 3">Belongs to the glycosyl hydrolase 22 family.</text>
</comment>
<dbReference type="PROSITE" id="PS51348">
    <property type="entry name" value="GLYCOSYL_HYDROL_F22_2"/>
    <property type="match status" value="1"/>
</dbReference>
<keyword evidence="4" id="KW-0732">Signal</keyword>
<dbReference type="GO" id="GO:0003796">
    <property type="term" value="F:lysozyme activity"/>
    <property type="evidence" value="ECO:0007669"/>
    <property type="project" value="InterPro"/>
</dbReference>
<gene>
    <name evidence="7" type="primary">LOC129346335</name>
</gene>
<evidence type="ECO:0000256" key="4">
    <source>
        <dbReference type="SAM" id="SignalP"/>
    </source>
</evidence>